<dbReference type="GO" id="GO:0003729">
    <property type="term" value="F:mRNA binding"/>
    <property type="evidence" value="ECO:0007669"/>
    <property type="project" value="TreeGrafter"/>
</dbReference>
<dbReference type="Pfam" id="PF22675">
    <property type="entry name" value="KH-I_KHDC4-BBP"/>
    <property type="match status" value="1"/>
</dbReference>
<dbReference type="PANTHER" id="PTHR11208">
    <property type="entry name" value="RNA-BINDING PROTEIN RELATED"/>
    <property type="match status" value="1"/>
</dbReference>
<dbReference type="InterPro" id="IPR045071">
    <property type="entry name" value="BBP-like"/>
</dbReference>
<reference evidence="4" key="2">
    <citation type="journal article" date="2015" name="Gigascience">
        <title>Reconstructing a comprehensive transcriptome assembly of a white-pupal translocated strain of the pest fruit fly Bactrocera cucurbitae.</title>
        <authorList>
            <person name="Sim S.B."/>
            <person name="Calla B."/>
            <person name="Hall B."/>
            <person name="DeRego T."/>
            <person name="Geib S.M."/>
        </authorList>
    </citation>
    <scope>NUCLEOTIDE SEQUENCE</scope>
</reference>
<evidence type="ECO:0000256" key="1">
    <source>
        <dbReference type="ARBA" id="ARBA00022884"/>
    </source>
</evidence>
<dbReference type="GO" id="GO:0000381">
    <property type="term" value="P:regulation of alternative mRNA splicing, via spliceosome"/>
    <property type="evidence" value="ECO:0007669"/>
    <property type="project" value="TreeGrafter"/>
</dbReference>
<name>A0A0A1XD87_ZEUCU</name>
<organism evidence="4">
    <name type="scientific">Zeugodacus cucurbitae</name>
    <name type="common">Melon fruit fly</name>
    <name type="synonym">Bactrocera cucurbitae</name>
    <dbReference type="NCBI Taxonomy" id="28588"/>
    <lineage>
        <taxon>Eukaryota</taxon>
        <taxon>Metazoa</taxon>
        <taxon>Ecdysozoa</taxon>
        <taxon>Arthropoda</taxon>
        <taxon>Hexapoda</taxon>
        <taxon>Insecta</taxon>
        <taxon>Pterygota</taxon>
        <taxon>Neoptera</taxon>
        <taxon>Endopterygota</taxon>
        <taxon>Diptera</taxon>
        <taxon>Brachycera</taxon>
        <taxon>Muscomorpha</taxon>
        <taxon>Tephritoidea</taxon>
        <taxon>Tephritidae</taxon>
        <taxon>Zeugodacus</taxon>
        <taxon>Zeugodacus</taxon>
    </lineage>
</organism>
<dbReference type="InterPro" id="IPR055256">
    <property type="entry name" value="KH_1_KHDC4/BBP-like"/>
</dbReference>
<reference evidence="4" key="1">
    <citation type="submission" date="2014-11" db="EMBL/GenBank/DDBJ databases">
        <authorList>
            <person name="Geib S."/>
        </authorList>
    </citation>
    <scope>NUCLEOTIDE SEQUENCE</scope>
</reference>
<dbReference type="EMBL" id="GBXI01005386">
    <property type="protein sequence ID" value="JAD08906.1"/>
    <property type="molecule type" value="Transcribed_RNA"/>
</dbReference>
<dbReference type="FunFam" id="3.30.1370.10:FF:000052">
    <property type="entry name" value="Kep1, isoform A"/>
    <property type="match status" value="1"/>
</dbReference>
<feature type="domain" description="K Homology" evidence="3">
    <location>
        <begin position="118"/>
        <end position="216"/>
    </location>
</feature>
<proteinExistence type="predicted"/>
<evidence type="ECO:0000259" key="3">
    <source>
        <dbReference type="SMART" id="SM00322"/>
    </source>
</evidence>
<feature type="region of interest" description="Disordered" evidence="2">
    <location>
        <begin position="309"/>
        <end position="402"/>
    </location>
</feature>
<dbReference type="SUPFAM" id="SSF54791">
    <property type="entry name" value="Eukaryotic type KH-domain (KH-domain type I)"/>
    <property type="match status" value="1"/>
</dbReference>
<evidence type="ECO:0000256" key="2">
    <source>
        <dbReference type="SAM" id="MobiDB-lite"/>
    </source>
</evidence>
<dbReference type="GO" id="GO:0005634">
    <property type="term" value="C:nucleus"/>
    <property type="evidence" value="ECO:0007669"/>
    <property type="project" value="TreeGrafter"/>
</dbReference>
<dbReference type="GeneID" id="105215962"/>
<feature type="region of interest" description="Disordered" evidence="2">
    <location>
        <begin position="1"/>
        <end position="63"/>
    </location>
</feature>
<feature type="compositionally biased region" description="Basic and acidic residues" evidence="2">
    <location>
        <begin position="1"/>
        <end position="24"/>
    </location>
</feature>
<dbReference type="OrthoDB" id="6777263at2759"/>
<dbReference type="RefSeq" id="XP_011188489.1">
    <property type="nucleotide sequence ID" value="XM_011190187.3"/>
</dbReference>
<gene>
    <name evidence="4" type="primary">Khdrbs2_0</name>
    <name evidence="4" type="ORF">g.55002</name>
</gene>
<dbReference type="PANTHER" id="PTHR11208:SF140">
    <property type="entry name" value="GH05812P-RELATED"/>
    <property type="match status" value="1"/>
</dbReference>
<feature type="compositionally biased region" description="Gly residues" evidence="2">
    <location>
        <begin position="27"/>
        <end position="36"/>
    </location>
</feature>
<protein>
    <submittedName>
        <fullName evidence="4">KH domain-containing, RNA-binding, signal transduction-associated protein 2</fullName>
    </submittedName>
</protein>
<feature type="compositionally biased region" description="Basic and acidic residues" evidence="2">
    <location>
        <begin position="334"/>
        <end position="345"/>
    </location>
</feature>
<feature type="compositionally biased region" description="Polar residues" evidence="2">
    <location>
        <begin position="360"/>
        <end position="379"/>
    </location>
</feature>
<dbReference type="CTD" id="37561"/>
<dbReference type="AlphaFoldDB" id="A0A0A1XD87"/>
<dbReference type="SMART" id="SM00322">
    <property type="entry name" value="KH"/>
    <property type="match status" value="1"/>
</dbReference>
<dbReference type="CDD" id="cd22384">
    <property type="entry name" value="KH-I_KHDRBS"/>
    <property type="match status" value="1"/>
</dbReference>
<evidence type="ECO:0000313" key="4">
    <source>
        <dbReference type="EMBL" id="JAD08906.1"/>
    </source>
</evidence>
<sequence>MPRDYDRDYNDDTTDYKRKRRTDDEAGGGSNTGAGSSGDMDGHGRGQDHGQAMQSHDAPPLNEKTNSYLEQCEQEKKTLGKDHTVCKRLIDDEIEKILVSGRIPKPEIYANVYSEKPIRVAQKVLFPIKEYPKFNFVGKILGPKGNTLRQLQEETFCKMVVMGRNSMRDHAKEEELRNSGNPKYAHLSRDLHVEISTVAPPSEAYHRLAYALAEIRKFMIPDANDDIRMEQMREMDGKERMYKKTHYSKSYGEHAVYSCRTPPPPAFEKSSKPKVYSILEKARYVMEDPGYGLVKSHRSRDHELYEHHGEYDRYTPPPPSKHSSTHHAPYESGSYERDYRREYHPHSSSYTAAYPAKPSNGRSSSSYRPATSGSHSSSHYEAGSRSRGESVRYRSAPYPKLR</sequence>
<dbReference type="Gene3D" id="3.30.1370.10">
    <property type="entry name" value="K Homology domain, type 1"/>
    <property type="match status" value="1"/>
</dbReference>
<dbReference type="InterPro" id="IPR004087">
    <property type="entry name" value="KH_dom"/>
</dbReference>
<keyword evidence="1" id="KW-0694">RNA-binding</keyword>
<feature type="compositionally biased region" description="Basic and acidic residues" evidence="2">
    <location>
        <begin position="382"/>
        <end position="392"/>
    </location>
</feature>
<accession>A0A0A1XD87</accession>
<dbReference type="InterPro" id="IPR036612">
    <property type="entry name" value="KH_dom_type_1_sf"/>
</dbReference>